<comment type="subcellular location">
    <subcellularLocation>
        <location evidence="1">Cell outer membrane</location>
    </subcellularLocation>
</comment>
<dbReference type="CDD" id="cd08977">
    <property type="entry name" value="SusD"/>
    <property type="match status" value="1"/>
</dbReference>
<keyword evidence="3" id="KW-0732">Signal</keyword>
<proteinExistence type="inferred from homology"/>
<evidence type="ECO:0000259" key="7">
    <source>
        <dbReference type="Pfam" id="PF14322"/>
    </source>
</evidence>
<dbReference type="EMBL" id="QMFY01000014">
    <property type="protein sequence ID" value="RAV98929.1"/>
    <property type="molecule type" value="Genomic_DNA"/>
</dbReference>
<evidence type="ECO:0000313" key="8">
    <source>
        <dbReference type="EMBL" id="RAV98929.1"/>
    </source>
</evidence>
<protein>
    <submittedName>
        <fullName evidence="8">RagB/SusD family nutrient uptake outer membrane protein</fullName>
    </submittedName>
</protein>
<evidence type="ECO:0000256" key="3">
    <source>
        <dbReference type="ARBA" id="ARBA00022729"/>
    </source>
</evidence>
<dbReference type="RefSeq" id="WP_112749038.1">
    <property type="nucleotide sequence ID" value="NZ_QMFY01000014.1"/>
</dbReference>
<dbReference type="Gene3D" id="1.25.40.390">
    <property type="match status" value="1"/>
</dbReference>
<dbReference type="Proteomes" id="UP000251889">
    <property type="component" value="Unassembled WGS sequence"/>
</dbReference>
<dbReference type="InterPro" id="IPR011990">
    <property type="entry name" value="TPR-like_helical_dom_sf"/>
</dbReference>
<keyword evidence="9" id="KW-1185">Reference proteome</keyword>
<dbReference type="AlphaFoldDB" id="A0A364XY61"/>
<dbReference type="SUPFAM" id="SSF48452">
    <property type="entry name" value="TPR-like"/>
    <property type="match status" value="1"/>
</dbReference>
<evidence type="ECO:0000256" key="4">
    <source>
        <dbReference type="ARBA" id="ARBA00023136"/>
    </source>
</evidence>
<organism evidence="8 9">
    <name type="scientific">Pseudochryseolinea flava</name>
    <dbReference type="NCBI Taxonomy" id="2059302"/>
    <lineage>
        <taxon>Bacteria</taxon>
        <taxon>Pseudomonadati</taxon>
        <taxon>Bacteroidota</taxon>
        <taxon>Cytophagia</taxon>
        <taxon>Cytophagales</taxon>
        <taxon>Fulvivirgaceae</taxon>
        <taxon>Pseudochryseolinea</taxon>
    </lineage>
</organism>
<comment type="caution">
    <text evidence="8">The sequence shown here is derived from an EMBL/GenBank/DDBJ whole genome shotgun (WGS) entry which is preliminary data.</text>
</comment>
<reference evidence="8 9" key="1">
    <citation type="submission" date="2018-06" db="EMBL/GenBank/DDBJ databases">
        <title>Chryseolinea flavus sp. nov., a member of the phylum Bacteroidetes isolated from soil.</title>
        <authorList>
            <person name="Li Y."/>
            <person name="Wang J."/>
        </authorList>
    </citation>
    <scope>NUCLEOTIDE SEQUENCE [LARGE SCALE GENOMIC DNA]</scope>
    <source>
        <strain evidence="8 9">SDU1-6</strain>
    </source>
</reference>
<keyword evidence="5" id="KW-0998">Cell outer membrane</keyword>
<dbReference type="Pfam" id="PF14322">
    <property type="entry name" value="SusD-like_3"/>
    <property type="match status" value="1"/>
</dbReference>
<evidence type="ECO:0000259" key="6">
    <source>
        <dbReference type="Pfam" id="PF07980"/>
    </source>
</evidence>
<keyword evidence="4" id="KW-0472">Membrane</keyword>
<evidence type="ECO:0000256" key="5">
    <source>
        <dbReference type="ARBA" id="ARBA00023237"/>
    </source>
</evidence>
<feature type="domain" description="SusD-like N-terminal" evidence="7">
    <location>
        <begin position="24"/>
        <end position="217"/>
    </location>
</feature>
<dbReference type="Pfam" id="PF07980">
    <property type="entry name" value="SusD_RagB"/>
    <property type="match status" value="1"/>
</dbReference>
<evidence type="ECO:0000256" key="1">
    <source>
        <dbReference type="ARBA" id="ARBA00004442"/>
    </source>
</evidence>
<sequence>MRKIYIAIVTMFLINTSCNNNELDIENPNQITTQQFWRTAADAELSVNAVYSTLHRASMCRWMQFITIVRSDEAFSTSPAPWIRNYFDLFNYQNYNDGLITGLWADCYIGINRANQVLDRVPAIDMDETLKQRLLAEAKFLRGTFYYTLAQHFGNVPIFLNASKPTDYPPTSTQEEVYAQAATDFNEATGALPVSYDDNNRGRVTKGAAYAMLGKTYMQMRNYTAAKTALEWLVEGEGKSIYTLVPNYRDNFLEATENNSESVFEWQYAVNPNDAFDNDAGDGNPANTPDKLNYGSSLPPFFAPRPIGFTDGQAKRWVIHEMLEENQTNGQRDPRIEASFLYDSTDVRGPEFTMVYGQTWASHTEYSDDENDPIGVATNRTVYLRKFLNDATMNGEVFHSGNNYRYLRYADVLLLYAEALNRTSQTASAYKYVDMVRQRAGLATLTSAKPNLSDDEFLEQLKHERITELAGEGHRWEDLSRWGDLGPELADRDAAFENFVVGKHELLPIPLYDLDINPNLKQNPKY</sequence>
<feature type="domain" description="RagB/SusD" evidence="6">
    <location>
        <begin position="237"/>
        <end position="526"/>
    </location>
</feature>
<dbReference type="InterPro" id="IPR012944">
    <property type="entry name" value="SusD_RagB_dom"/>
</dbReference>
<accession>A0A364XY61</accession>
<dbReference type="OrthoDB" id="9792139at2"/>
<name>A0A364XY61_9BACT</name>
<dbReference type="InterPro" id="IPR033985">
    <property type="entry name" value="SusD-like_N"/>
</dbReference>
<evidence type="ECO:0000313" key="9">
    <source>
        <dbReference type="Proteomes" id="UP000251889"/>
    </source>
</evidence>
<dbReference type="GO" id="GO:0009279">
    <property type="term" value="C:cell outer membrane"/>
    <property type="evidence" value="ECO:0007669"/>
    <property type="project" value="UniProtKB-SubCell"/>
</dbReference>
<gene>
    <name evidence="8" type="ORF">DQQ10_21770</name>
</gene>
<comment type="similarity">
    <text evidence="2">Belongs to the SusD family.</text>
</comment>
<evidence type="ECO:0000256" key="2">
    <source>
        <dbReference type="ARBA" id="ARBA00006275"/>
    </source>
</evidence>